<dbReference type="PANTHER" id="PTHR30457">
    <property type="entry name" value="5'-NUCLEOTIDASE SURE"/>
    <property type="match status" value="1"/>
</dbReference>
<dbReference type="NCBIfam" id="TIGR00087">
    <property type="entry name" value="surE"/>
    <property type="match status" value="1"/>
</dbReference>
<comment type="catalytic activity">
    <reaction evidence="1 7">
        <text>a ribonucleoside 5'-phosphate + H2O = a ribonucleoside + phosphate</text>
        <dbReference type="Rhea" id="RHEA:12484"/>
        <dbReference type="ChEBI" id="CHEBI:15377"/>
        <dbReference type="ChEBI" id="CHEBI:18254"/>
        <dbReference type="ChEBI" id="CHEBI:43474"/>
        <dbReference type="ChEBI" id="CHEBI:58043"/>
        <dbReference type="EC" id="3.1.3.5"/>
    </reaction>
</comment>
<dbReference type="EMBL" id="CM001167">
    <property type="protein sequence ID" value="EGJ70917.1"/>
    <property type="molecule type" value="Genomic_DNA"/>
</dbReference>
<dbReference type="OrthoDB" id="9780815at2"/>
<dbReference type="InterPro" id="IPR036523">
    <property type="entry name" value="SurE-like_sf"/>
</dbReference>
<dbReference type="HOGENOM" id="CLU_045192_1_0_10"/>
<dbReference type="GO" id="GO:0008254">
    <property type="term" value="F:3'-nucleotidase activity"/>
    <property type="evidence" value="ECO:0007669"/>
    <property type="project" value="TreeGrafter"/>
</dbReference>
<dbReference type="GO" id="GO:0004309">
    <property type="term" value="F:exopolyphosphatase activity"/>
    <property type="evidence" value="ECO:0007669"/>
    <property type="project" value="TreeGrafter"/>
</dbReference>
<dbReference type="SUPFAM" id="SSF64167">
    <property type="entry name" value="SurE-like"/>
    <property type="match status" value="1"/>
</dbReference>
<name>F3ZSP3_9BACE</name>
<dbReference type="PANTHER" id="PTHR30457:SF12">
    <property type="entry name" value="5'_3'-NUCLEOTIDASE SURE"/>
    <property type="match status" value="1"/>
</dbReference>
<feature type="binding site" evidence="7">
    <location>
        <position position="14"/>
    </location>
    <ligand>
        <name>a divalent metal cation</name>
        <dbReference type="ChEBI" id="CHEBI:60240"/>
    </ligand>
</feature>
<dbReference type="AlphaFoldDB" id="F3ZSP3"/>
<dbReference type="eggNOG" id="COG0496">
    <property type="taxonomic scope" value="Bacteria"/>
</dbReference>
<evidence type="ECO:0000256" key="5">
    <source>
        <dbReference type="ARBA" id="ARBA00022741"/>
    </source>
</evidence>
<comment type="function">
    <text evidence="7">Nucleotidase that shows phosphatase activity on nucleoside 5'-monophosphates.</text>
</comment>
<keyword evidence="3 7" id="KW-0963">Cytoplasm</keyword>
<protein>
    <recommendedName>
        <fullName evidence="7">5'-nucleotidase SurE</fullName>
        <ecNumber evidence="7">3.1.3.5</ecNumber>
    </recommendedName>
    <alternativeName>
        <fullName evidence="7">Nucleoside 5'-monophosphate phosphohydrolase</fullName>
    </alternativeName>
</protein>
<dbReference type="GO" id="GO:0000166">
    <property type="term" value="F:nucleotide binding"/>
    <property type="evidence" value="ECO:0007669"/>
    <property type="project" value="UniProtKB-KW"/>
</dbReference>
<evidence type="ECO:0000313" key="9">
    <source>
        <dbReference type="EMBL" id="EGJ70917.1"/>
    </source>
</evidence>
<dbReference type="HAMAP" id="MF_00060">
    <property type="entry name" value="SurE"/>
    <property type="match status" value="1"/>
</dbReference>
<feature type="binding site" evidence="7">
    <location>
        <position position="13"/>
    </location>
    <ligand>
        <name>a divalent metal cation</name>
        <dbReference type="ChEBI" id="CHEBI:60240"/>
    </ligand>
</feature>
<evidence type="ECO:0000259" key="8">
    <source>
        <dbReference type="Pfam" id="PF01975"/>
    </source>
</evidence>
<evidence type="ECO:0000256" key="3">
    <source>
        <dbReference type="ARBA" id="ARBA00022490"/>
    </source>
</evidence>
<dbReference type="EC" id="3.1.3.5" evidence="7"/>
<evidence type="ECO:0000256" key="7">
    <source>
        <dbReference type="HAMAP-Rule" id="MF_00060"/>
    </source>
</evidence>
<feature type="binding site" evidence="7">
    <location>
        <position position="100"/>
    </location>
    <ligand>
        <name>a divalent metal cation</name>
        <dbReference type="ChEBI" id="CHEBI:60240"/>
    </ligand>
</feature>
<dbReference type="Proteomes" id="UP000018439">
    <property type="component" value="Chromosome"/>
</dbReference>
<evidence type="ECO:0000256" key="6">
    <source>
        <dbReference type="ARBA" id="ARBA00022801"/>
    </source>
</evidence>
<dbReference type="GO" id="GO:0046872">
    <property type="term" value="F:metal ion binding"/>
    <property type="evidence" value="ECO:0007669"/>
    <property type="project" value="UniProtKB-UniRule"/>
</dbReference>
<evidence type="ECO:0000256" key="1">
    <source>
        <dbReference type="ARBA" id="ARBA00000815"/>
    </source>
</evidence>
<keyword evidence="5 7" id="KW-0547">Nucleotide-binding</keyword>
<gene>
    <name evidence="7" type="primary">surE</name>
    <name evidence="9" type="ORF">Bcop_0700</name>
</gene>
<feature type="domain" description="Survival protein SurE-like phosphatase/nucleotidase" evidence="8">
    <location>
        <begin position="8"/>
        <end position="191"/>
    </location>
</feature>
<keyword evidence="4 7" id="KW-0479">Metal-binding</keyword>
<dbReference type="InterPro" id="IPR002828">
    <property type="entry name" value="SurE-like_Pase/nucleotidase"/>
</dbReference>
<feature type="binding site" evidence="7">
    <location>
        <position position="44"/>
    </location>
    <ligand>
        <name>a divalent metal cation</name>
        <dbReference type="ChEBI" id="CHEBI:60240"/>
    </ligand>
</feature>
<keyword evidence="10" id="KW-1185">Reference proteome</keyword>
<organism evidence="9 10">
    <name type="scientific">Bacteroides coprosuis DSM 18011</name>
    <dbReference type="NCBI Taxonomy" id="679937"/>
    <lineage>
        <taxon>Bacteria</taxon>
        <taxon>Pseudomonadati</taxon>
        <taxon>Bacteroidota</taxon>
        <taxon>Bacteroidia</taxon>
        <taxon>Bacteroidales</taxon>
        <taxon>Bacteroidaceae</taxon>
        <taxon>Bacteroides</taxon>
    </lineage>
</organism>
<sequence>MSHNKPLILITNDDGLIAKGISELVKFVRPLGEIVVVAPDAPRSGSGCSLTVTQPVHFKMIRKDVGLTVYRCSGSPVDCVKLARHAILDRDPDLVLSGINHGDNSGVNVHYSGTMGAVIEACVNRIPAIGFSLCDHDQGADFEPMGKYVRELTKMVLLNGLPDYTCLNVNFPKVEEIKGLKVCQQARGSWSNEWEPCPRSFDENYYWMSGSFVPLKKGHEKSDNWALANGYGAITPTLVDMTDYKFAKELDSLVAGLLMEDEE</sequence>
<evidence type="ECO:0000256" key="2">
    <source>
        <dbReference type="ARBA" id="ARBA00011062"/>
    </source>
</evidence>
<dbReference type="Gene3D" id="3.40.1210.10">
    <property type="entry name" value="Survival protein SurE-like phosphatase/nucleotidase"/>
    <property type="match status" value="1"/>
</dbReference>
<dbReference type="GO" id="GO:0008253">
    <property type="term" value="F:5'-nucleotidase activity"/>
    <property type="evidence" value="ECO:0007669"/>
    <property type="project" value="UniProtKB-UniRule"/>
</dbReference>
<comment type="similarity">
    <text evidence="2 7">Belongs to the SurE nucleotidase family.</text>
</comment>
<dbReference type="GO" id="GO:0005737">
    <property type="term" value="C:cytoplasm"/>
    <property type="evidence" value="ECO:0007669"/>
    <property type="project" value="UniProtKB-SubCell"/>
</dbReference>
<comment type="subcellular location">
    <subcellularLocation>
        <location evidence="7">Cytoplasm</location>
    </subcellularLocation>
</comment>
<proteinExistence type="inferred from homology"/>
<keyword evidence="6 7" id="KW-0378">Hydrolase</keyword>
<comment type="cofactor">
    <cofactor evidence="7">
        <name>a divalent metal cation</name>
        <dbReference type="ChEBI" id="CHEBI:60240"/>
    </cofactor>
    <text evidence="7">Binds 1 divalent metal cation per subunit.</text>
</comment>
<dbReference type="NCBIfam" id="NF001492">
    <property type="entry name" value="PRK00346.2-2"/>
    <property type="match status" value="1"/>
</dbReference>
<evidence type="ECO:0000313" key="10">
    <source>
        <dbReference type="Proteomes" id="UP000018439"/>
    </source>
</evidence>
<dbReference type="InterPro" id="IPR030048">
    <property type="entry name" value="SurE"/>
</dbReference>
<evidence type="ECO:0000256" key="4">
    <source>
        <dbReference type="ARBA" id="ARBA00022723"/>
    </source>
</evidence>
<dbReference type="STRING" id="679937.Bcop_0700"/>
<accession>F3ZSP3</accession>
<reference evidence="9 10" key="1">
    <citation type="journal article" date="2011" name="Stand. Genomic Sci.">
        <title>Non-contiguous finished genome sequence of Bacteroides coprosuis type strain (PC139).</title>
        <authorList>
            <person name="Land M."/>
            <person name="Held B."/>
            <person name="Gronow S."/>
            <person name="Abt B."/>
            <person name="Lucas S."/>
            <person name="Del Rio T.G."/>
            <person name="Nolan M."/>
            <person name="Tice H."/>
            <person name="Cheng J.F."/>
            <person name="Pitluck S."/>
            <person name="Liolios K."/>
            <person name="Pagani I."/>
            <person name="Ivanova N."/>
            <person name="Mavromatis K."/>
            <person name="Mikhailova N."/>
            <person name="Pati A."/>
            <person name="Tapia R."/>
            <person name="Han C."/>
            <person name="Goodwin L."/>
            <person name="Chen A."/>
            <person name="Palaniappan K."/>
            <person name="Hauser L."/>
            <person name="Brambilla E.M."/>
            <person name="Rohde M."/>
            <person name="Goker M."/>
            <person name="Detter J.C."/>
            <person name="Woyke T."/>
            <person name="Bristow J."/>
            <person name="Eisen J.A."/>
            <person name="Markowitz V."/>
            <person name="Hugenholtz P."/>
            <person name="Kyrpides N.C."/>
            <person name="Klenk H.P."/>
            <person name="Lapidus A."/>
        </authorList>
    </citation>
    <scope>NUCLEOTIDE SEQUENCE [LARGE SCALE GENOMIC DNA]</scope>
    <source>
        <strain evidence="9 10">DSM 18011</strain>
    </source>
</reference>
<dbReference type="Pfam" id="PF01975">
    <property type="entry name" value="SurE"/>
    <property type="match status" value="1"/>
</dbReference>